<keyword evidence="2" id="KW-1185">Reference proteome</keyword>
<reference evidence="1 2" key="1">
    <citation type="submission" date="2019-02" db="EMBL/GenBank/DDBJ databases">
        <title>Genome sequencing of the rare red list fungi Antrodiella citrinella (Flaviporus citrinellus).</title>
        <authorList>
            <person name="Buettner E."/>
            <person name="Kellner H."/>
        </authorList>
    </citation>
    <scope>NUCLEOTIDE SEQUENCE [LARGE SCALE GENOMIC DNA]</scope>
    <source>
        <strain evidence="1 2">DSM 108506</strain>
    </source>
</reference>
<dbReference type="EMBL" id="SGPM01000379">
    <property type="protein sequence ID" value="THH23208.1"/>
    <property type="molecule type" value="Genomic_DNA"/>
</dbReference>
<evidence type="ECO:0000313" key="1">
    <source>
        <dbReference type="EMBL" id="THH23208.1"/>
    </source>
</evidence>
<sequence length="70" mass="7434">MVNFTNPRGIAARELVNTQMLMPSSCDISNFALRIALTTSGFNFPSRPFSDIGFCNGTGANVCCETGPTA</sequence>
<accession>A0A4S4ME92</accession>
<gene>
    <name evidence="1" type="ORF">EUX98_g7968</name>
</gene>
<dbReference type="AlphaFoldDB" id="A0A4S4ME92"/>
<organism evidence="1 2">
    <name type="scientific">Antrodiella citrinella</name>
    <dbReference type="NCBI Taxonomy" id="2447956"/>
    <lineage>
        <taxon>Eukaryota</taxon>
        <taxon>Fungi</taxon>
        <taxon>Dikarya</taxon>
        <taxon>Basidiomycota</taxon>
        <taxon>Agaricomycotina</taxon>
        <taxon>Agaricomycetes</taxon>
        <taxon>Polyporales</taxon>
        <taxon>Steccherinaceae</taxon>
        <taxon>Antrodiella</taxon>
    </lineage>
</organism>
<proteinExistence type="predicted"/>
<comment type="caution">
    <text evidence="1">The sequence shown here is derived from an EMBL/GenBank/DDBJ whole genome shotgun (WGS) entry which is preliminary data.</text>
</comment>
<protein>
    <submittedName>
        <fullName evidence="1">Uncharacterized protein</fullName>
    </submittedName>
</protein>
<dbReference type="Proteomes" id="UP000308730">
    <property type="component" value="Unassembled WGS sequence"/>
</dbReference>
<evidence type="ECO:0000313" key="2">
    <source>
        <dbReference type="Proteomes" id="UP000308730"/>
    </source>
</evidence>
<name>A0A4S4ME92_9APHY</name>